<keyword evidence="1" id="KW-1133">Transmembrane helix</keyword>
<name>A0A2T1E3L9_9CYAN</name>
<gene>
    <name evidence="3" type="ORF">C7B82_17305</name>
</gene>
<dbReference type="InterPro" id="IPR002656">
    <property type="entry name" value="Acyl_transf_3_dom"/>
</dbReference>
<keyword evidence="4" id="KW-1185">Reference proteome</keyword>
<dbReference type="AlphaFoldDB" id="A0A2T1E3L9"/>
<dbReference type="GO" id="GO:0016020">
    <property type="term" value="C:membrane"/>
    <property type="evidence" value="ECO:0007669"/>
    <property type="project" value="TreeGrafter"/>
</dbReference>
<organism evidence="3 4">
    <name type="scientific">Stenomitos frigidus ULC18</name>
    <dbReference type="NCBI Taxonomy" id="2107698"/>
    <lineage>
        <taxon>Bacteria</taxon>
        <taxon>Bacillati</taxon>
        <taxon>Cyanobacteriota</taxon>
        <taxon>Cyanophyceae</taxon>
        <taxon>Leptolyngbyales</taxon>
        <taxon>Leptolyngbyaceae</taxon>
        <taxon>Stenomitos</taxon>
    </lineage>
</organism>
<dbReference type="PANTHER" id="PTHR23028">
    <property type="entry name" value="ACETYLTRANSFERASE"/>
    <property type="match status" value="1"/>
</dbReference>
<evidence type="ECO:0000259" key="2">
    <source>
        <dbReference type="Pfam" id="PF01757"/>
    </source>
</evidence>
<comment type="caution">
    <text evidence="3">The sequence shown here is derived from an EMBL/GenBank/DDBJ whole genome shotgun (WGS) entry which is preliminary data.</text>
</comment>
<evidence type="ECO:0000313" key="4">
    <source>
        <dbReference type="Proteomes" id="UP000239576"/>
    </source>
</evidence>
<dbReference type="RefSeq" id="WP_106257525.1">
    <property type="nucleotide sequence ID" value="NZ_CAWNSW010000129.1"/>
</dbReference>
<accession>A0A2T1E3L9</accession>
<protein>
    <recommendedName>
        <fullName evidence="2">Acyltransferase 3 domain-containing protein</fullName>
    </recommendedName>
</protein>
<feature type="transmembrane region" description="Helical" evidence="1">
    <location>
        <begin position="250"/>
        <end position="266"/>
    </location>
</feature>
<feature type="transmembrane region" description="Helical" evidence="1">
    <location>
        <begin position="164"/>
        <end position="185"/>
    </location>
</feature>
<dbReference type="EMBL" id="PVWK01000097">
    <property type="protein sequence ID" value="PSB27224.1"/>
    <property type="molecule type" value="Genomic_DNA"/>
</dbReference>
<reference evidence="3 4" key="2">
    <citation type="submission" date="2018-03" db="EMBL/GenBank/DDBJ databases">
        <title>The ancient ancestry and fast evolution of plastids.</title>
        <authorList>
            <person name="Moore K.R."/>
            <person name="Magnabosco C."/>
            <person name="Momper L."/>
            <person name="Gold D.A."/>
            <person name="Bosak T."/>
            <person name="Fournier G.P."/>
        </authorList>
    </citation>
    <scope>NUCLEOTIDE SEQUENCE [LARGE SCALE GENOMIC DNA]</scope>
    <source>
        <strain evidence="3 4">ULC18</strain>
    </source>
</reference>
<dbReference type="OrthoDB" id="572802at2"/>
<evidence type="ECO:0000256" key="1">
    <source>
        <dbReference type="SAM" id="Phobius"/>
    </source>
</evidence>
<proteinExistence type="predicted"/>
<dbReference type="GO" id="GO:0016747">
    <property type="term" value="F:acyltransferase activity, transferring groups other than amino-acyl groups"/>
    <property type="evidence" value="ECO:0007669"/>
    <property type="project" value="InterPro"/>
</dbReference>
<feature type="domain" description="Acyltransferase 3" evidence="2">
    <location>
        <begin position="20"/>
        <end position="340"/>
    </location>
</feature>
<dbReference type="PANTHER" id="PTHR23028:SF53">
    <property type="entry name" value="ACYL_TRANSF_3 DOMAIN-CONTAINING PROTEIN"/>
    <property type="match status" value="1"/>
</dbReference>
<dbReference type="GO" id="GO:0000271">
    <property type="term" value="P:polysaccharide biosynthetic process"/>
    <property type="evidence" value="ECO:0007669"/>
    <property type="project" value="TreeGrafter"/>
</dbReference>
<dbReference type="InterPro" id="IPR050879">
    <property type="entry name" value="Acyltransferase_3"/>
</dbReference>
<feature type="transmembrane region" description="Helical" evidence="1">
    <location>
        <begin position="192"/>
        <end position="214"/>
    </location>
</feature>
<feature type="transmembrane region" description="Helical" evidence="1">
    <location>
        <begin position="91"/>
        <end position="113"/>
    </location>
</feature>
<evidence type="ECO:0000313" key="3">
    <source>
        <dbReference type="EMBL" id="PSB27224.1"/>
    </source>
</evidence>
<keyword evidence="1" id="KW-0472">Membrane</keyword>
<keyword evidence="1" id="KW-0812">Transmembrane</keyword>
<dbReference type="Pfam" id="PF01757">
    <property type="entry name" value="Acyl_transf_3"/>
    <property type="match status" value="1"/>
</dbReference>
<reference evidence="4" key="1">
    <citation type="submission" date="2018-02" db="EMBL/GenBank/DDBJ databases">
        <authorList>
            <person name="Moore K."/>
            <person name="Momper L."/>
        </authorList>
    </citation>
    <scope>NUCLEOTIDE SEQUENCE [LARGE SCALE GENOMIC DNA]</scope>
    <source>
        <strain evidence="4">ULC18</strain>
    </source>
</reference>
<feature type="transmembrane region" description="Helical" evidence="1">
    <location>
        <begin position="53"/>
        <end position="70"/>
    </location>
</feature>
<sequence>MSKDSIPLQKAFNPKKNSFGFLRFMLAVLVIFSHCHSLGNFGLEGMLGSKQESYGGIAVCCFFVISGFLITRSYVQSQALWRFLWNRSLRIFPGFWVCMLLTILAFAPIIHFAKYGSLQNYFQFQPENPLDYFKVNFFLEMRQYDINQLLKKDMPFPGAFNGSLWSLIYEFRCYLAVAILGWLGILSKQRFAILGLFVSFWLLYALDIVIPGVAAKVSPYFLDIQNLKLSVYFLSGAVFYLYAPEILIDLKILLFALSVLILSLKYQYYPTIAPILLSYIVFCTAIYLPFSSFDKYGDFSYGLYIYAFPIQQTLTFFGYNKYGFFAYFILSFVLTLLLSIGSWFFVEQPCLKLKKFKFKERSA</sequence>
<dbReference type="Proteomes" id="UP000239576">
    <property type="component" value="Unassembled WGS sequence"/>
</dbReference>
<feature type="transmembrane region" description="Helical" evidence="1">
    <location>
        <begin position="325"/>
        <end position="346"/>
    </location>
</feature>
<feature type="transmembrane region" description="Helical" evidence="1">
    <location>
        <begin position="272"/>
        <end position="290"/>
    </location>
</feature>
<feature type="transmembrane region" description="Helical" evidence="1">
    <location>
        <begin position="21"/>
        <end position="41"/>
    </location>
</feature>